<dbReference type="Pfam" id="PF02589">
    <property type="entry name" value="LUD_dom"/>
    <property type="match status" value="1"/>
</dbReference>
<dbReference type="RefSeq" id="WP_066449358.1">
    <property type="nucleotide sequence ID" value="NZ_CAUWFI010000035.1"/>
</dbReference>
<accession>A0A4V2W5Q7</accession>
<dbReference type="Proteomes" id="UP000295515">
    <property type="component" value="Unassembled WGS sequence"/>
</dbReference>
<sequence>MEKNLESLLRIKETELIKAFEANNMTCLFVKDRDELTHYLKSILNQSKKVALGGSVTLNQLGVIDLIKESDVHFIDRYEEGLSNEELMNRFREAFFADLFITSTNALTMDGCLYNIDGTGNRVAAMIFGPREVIVIAGLNKICQNEEEAIARIRHCSAPANAIRLNKKTPCTKTGHCMDCHSPDRICSSYVKLAYQKQVNRIKVIIVEENLGY</sequence>
<feature type="domain" description="LUD" evidence="1">
    <location>
        <begin position="15"/>
        <end position="207"/>
    </location>
</feature>
<protein>
    <submittedName>
        <fullName evidence="2">YkgG family uncharacterized protein</fullName>
    </submittedName>
</protein>
<keyword evidence="3" id="KW-1185">Reference proteome</keyword>
<dbReference type="AlphaFoldDB" id="A0A4V2W5Q7"/>
<dbReference type="GeneID" id="98914877"/>
<evidence type="ECO:0000313" key="3">
    <source>
        <dbReference type="Proteomes" id="UP000295515"/>
    </source>
</evidence>
<evidence type="ECO:0000259" key="1">
    <source>
        <dbReference type="Pfam" id="PF02589"/>
    </source>
</evidence>
<evidence type="ECO:0000313" key="2">
    <source>
        <dbReference type="EMBL" id="TCW00958.1"/>
    </source>
</evidence>
<dbReference type="PANTHER" id="PTHR36179:SF2">
    <property type="entry name" value="LUD DOMAIN-CONTAINING PROTEIN"/>
    <property type="match status" value="1"/>
</dbReference>
<dbReference type="PIRSF" id="PIRSF020269">
    <property type="entry name" value="DUF1121"/>
    <property type="match status" value="1"/>
</dbReference>
<name>A0A4V2W5Q7_9FIRM</name>
<dbReference type="InterPro" id="IPR037171">
    <property type="entry name" value="NagB/RpiA_transferase-like"/>
</dbReference>
<dbReference type="InterPro" id="IPR009501">
    <property type="entry name" value="UCP020269"/>
</dbReference>
<dbReference type="InterPro" id="IPR003741">
    <property type="entry name" value="LUD_dom"/>
</dbReference>
<gene>
    <name evidence="2" type="ORF">EDD60_10551</name>
</gene>
<comment type="caution">
    <text evidence="2">The sequence shown here is derived from an EMBL/GenBank/DDBJ whole genome shotgun (WGS) entry which is preliminary data.</text>
</comment>
<proteinExistence type="predicted"/>
<dbReference type="EMBL" id="SMCQ01000005">
    <property type="protein sequence ID" value="TCW00958.1"/>
    <property type="molecule type" value="Genomic_DNA"/>
</dbReference>
<dbReference type="PANTHER" id="PTHR36179">
    <property type="entry name" value="LUD_DOM DOMAIN-CONTAINING PROTEIN"/>
    <property type="match status" value="1"/>
</dbReference>
<dbReference type="SUPFAM" id="SSF100950">
    <property type="entry name" value="NagB/RpiA/CoA transferase-like"/>
    <property type="match status" value="1"/>
</dbReference>
<organism evidence="2 3">
    <name type="scientific">Longibaculum muris</name>
    <dbReference type="NCBI Taxonomy" id="1796628"/>
    <lineage>
        <taxon>Bacteria</taxon>
        <taxon>Bacillati</taxon>
        <taxon>Bacillota</taxon>
        <taxon>Erysipelotrichia</taxon>
        <taxon>Erysipelotrichales</taxon>
        <taxon>Coprobacillaceae</taxon>
        <taxon>Longibaculum</taxon>
    </lineage>
</organism>
<reference evidence="2 3" key="1">
    <citation type="submission" date="2019-03" db="EMBL/GenBank/DDBJ databases">
        <title>Genomic Encyclopedia of Type Strains, Phase IV (KMG-IV): sequencing the most valuable type-strain genomes for metagenomic binning, comparative biology and taxonomic classification.</title>
        <authorList>
            <person name="Goeker M."/>
        </authorList>
    </citation>
    <scope>NUCLEOTIDE SEQUENCE [LARGE SCALE GENOMIC DNA]</scope>
    <source>
        <strain evidence="2 3">DSM 29487</strain>
    </source>
</reference>